<sequence length="214" mass="24337">VGIHLVISATRQNSMRQNLLANLKLQLALYMIEGNEVKSIVGQTKLTITENAGRGLVKLEAPPLFQASFPTRSNGTMEHLEHLEKEMLQMSEYGTYEITSKIPMLPDKISLEEFSNKKSVQNTLESHLFVIGLDDEEAESFAVNKVNQPPLLVTGENNFDISNVIKQFIELESKDLLAKEIIVIDNMKYDFSKYQNDMYIYGNNKTFMETIIQN</sequence>
<evidence type="ECO:0000313" key="2">
    <source>
        <dbReference type="Proteomes" id="UP000547643"/>
    </source>
</evidence>
<dbReference type="EMBL" id="JAARUV010000047">
    <property type="protein sequence ID" value="MBC1780673.1"/>
    <property type="molecule type" value="Genomic_DNA"/>
</dbReference>
<organism evidence="1 2">
    <name type="scientific">Listeria booriae</name>
    <dbReference type="NCBI Taxonomy" id="1552123"/>
    <lineage>
        <taxon>Bacteria</taxon>
        <taxon>Bacillati</taxon>
        <taxon>Bacillota</taxon>
        <taxon>Bacilli</taxon>
        <taxon>Bacillales</taxon>
        <taxon>Listeriaceae</taxon>
        <taxon>Listeria</taxon>
    </lineage>
</organism>
<feature type="non-terminal residue" evidence="1">
    <location>
        <position position="1"/>
    </location>
</feature>
<dbReference type="AlphaFoldDB" id="A0A7X1CK20"/>
<protein>
    <submittedName>
        <fullName evidence="1">Type VII secretion protein EssC</fullName>
    </submittedName>
</protein>
<gene>
    <name evidence="1" type="ORF">HCA46_17780</name>
</gene>
<comment type="caution">
    <text evidence="1">The sequence shown here is derived from an EMBL/GenBank/DDBJ whole genome shotgun (WGS) entry which is preliminary data.</text>
</comment>
<dbReference type="InterPro" id="IPR027417">
    <property type="entry name" value="P-loop_NTPase"/>
</dbReference>
<dbReference type="Proteomes" id="UP000547643">
    <property type="component" value="Unassembled WGS sequence"/>
</dbReference>
<reference evidence="1 2" key="1">
    <citation type="submission" date="2020-03" db="EMBL/GenBank/DDBJ databases">
        <title>Soil Listeria distribution.</title>
        <authorList>
            <person name="Liao J."/>
            <person name="Wiedmann M."/>
        </authorList>
    </citation>
    <scope>NUCLEOTIDE SEQUENCE [LARGE SCALE GENOMIC DNA]</scope>
    <source>
        <strain evidence="1 2">FSL L7-1017</strain>
    </source>
</reference>
<feature type="non-terminal residue" evidence="1">
    <location>
        <position position="214"/>
    </location>
</feature>
<dbReference type="Gene3D" id="3.40.50.300">
    <property type="entry name" value="P-loop containing nucleotide triphosphate hydrolases"/>
    <property type="match status" value="1"/>
</dbReference>
<proteinExistence type="predicted"/>
<accession>A0A7X1CK20</accession>
<evidence type="ECO:0000313" key="1">
    <source>
        <dbReference type="EMBL" id="MBC1780673.1"/>
    </source>
</evidence>
<name>A0A7X1CK20_9LIST</name>